<dbReference type="EMBL" id="BBSA01000021">
    <property type="protein sequence ID" value="GAM65530.1"/>
    <property type="molecule type" value="Genomic_DNA"/>
</dbReference>
<evidence type="ECO:0000313" key="1">
    <source>
        <dbReference type="EMBL" id="GAM65530.1"/>
    </source>
</evidence>
<accession>A0A0B8PF02</accession>
<reference evidence="1 2" key="2">
    <citation type="submission" date="2015-01" db="EMBL/GenBank/DDBJ databases">
        <authorList>
            <consortium name="NBRP consortium"/>
            <person name="Sawabe T."/>
            <person name="Meirelles P."/>
            <person name="Feng G."/>
            <person name="Sayaka M."/>
            <person name="Hattori M."/>
            <person name="Ohkuma M."/>
        </authorList>
    </citation>
    <scope>NUCLEOTIDE SEQUENCE [LARGE SCALE GENOMIC DNA]</scope>
    <source>
        <strain evidence="1 2">JCM19232</strain>
    </source>
</reference>
<name>A0A0B8PF02_9VIBR</name>
<dbReference type="Proteomes" id="UP000031670">
    <property type="component" value="Unassembled WGS sequence"/>
</dbReference>
<evidence type="ECO:0000313" key="2">
    <source>
        <dbReference type="Proteomes" id="UP000031670"/>
    </source>
</evidence>
<dbReference type="AlphaFoldDB" id="A0A0B8PF02"/>
<sequence>MLMYVLALVGASWILLKAYNALKASRVKEVEAEPEPVGYQQECVKLCGCSMGSYGPVLPENVQDFIYHRNKSEEGE</sequence>
<gene>
    <name evidence="1" type="ORF">JCM19232_4877</name>
</gene>
<comment type="caution">
    <text evidence="1">The sequence shown here is derived from an EMBL/GenBank/DDBJ whole genome shotgun (WGS) entry which is preliminary data.</text>
</comment>
<reference evidence="1 2" key="1">
    <citation type="submission" date="2015-01" db="EMBL/GenBank/DDBJ databases">
        <title>Vibrio sp. C5 JCM 19232 whole genome shotgun sequence.</title>
        <authorList>
            <person name="Sawabe T."/>
            <person name="Meirelles P."/>
            <person name="Feng G."/>
            <person name="Sayaka M."/>
            <person name="Hattori M."/>
            <person name="Ohkuma M."/>
        </authorList>
    </citation>
    <scope>NUCLEOTIDE SEQUENCE [LARGE SCALE GENOMIC DNA]</scope>
    <source>
        <strain evidence="1 2">JCM19232</strain>
    </source>
</reference>
<organism evidence="1 2">
    <name type="scientific">Vibrio ishigakensis</name>
    <dbReference type="NCBI Taxonomy" id="1481914"/>
    <lineage>
        <taxon>Bacteria</taxon>
        <taxon>Pseudomonadati</taxon>
        <taxon>Pseudomonadota</taxon>
        <taxon>Gammaproteobacteria</taxon>
        <taxon>Vibrionales</taxon>
        <taxon>Vibrionaceae</taxon>
        <taxon>Vibrio</taxon>
    </lineage>
</organism>
<proteinExistence type="predicted"/>
<protein>
    <submittedName>
        <fullName evidence="1">Uncharacterized protein</fullName>
    </submittedName>
</protein>